<proteinExistence type="predicted"/>
<dbReference type="AlphaFoldDB" id="A0A0G1X721"/>
<protein>
    <submittedName>
        <fullName evidence="1">Uncharacterized protein</fullName>
    </submittedName>
</protein>
<evidence type="ECO:0000313" key="1">
    <source>
        <dbReference type="EMBL" id="KKW26776.1"/>
    </source>
</evidence>
<organism evidence="1 2">
    <name type="scientific">candidate division Kazan bacterium GW2011_GWB1_52_7</name>
    <dbReference type="NCBI Taxonomy" id="1620414"/>
    <lineage>
        <taxon>Bacteria</taxon>
        <taxon>Bacteria division Kazan-3B-28</taxon>
    </lineage>
</organism>
<name>A0A0G1X721_UNCK3</name>
<sequence length="64" mass="7247">MAYSHTNSKGKTYYLHSKEVTLKGGRKQRIYYFAKEIKPGAIDALPEGYRVKESSRTGLPILAK</sequence>
<dbReference type="EMBL" id="LCRB01000002">
    <property type="protein sequence ID" value="KKW26776.1"/>
    <property type="molecule type" value="Genomic_DNA"/>
</dbReference>
<accession>A0A0G1X721</accession>
<comment type="caution">
    <text evidence="1">The sequence shown here is derived from an EMBL/GenBank/DDBJ whole genome shotgun (WGS) entry which is preliminary data.</text>
</comment>
<evidence type="ECO:0000313" key="2">
    <source>
        <dbReference type="Proteomes" id="UP000034913"/>
    </source>
</evidence>
<dbReference type="Proteomes" id="UP000034913">
    <property type="component" value="Unassembled WGS sequence"/>
</dbReference>
<reference evidence="1 2" key="1">
    <citation type="journal article" date="2015" name="Nature">
        <title>rRNA introns, odd ribosomes, and small enigmatic genomes across a large radiation of phyla.</title>
        <authorList>
            <person name="Brown C.T."/>
            <person name="Hug L.A."/>
            <person name="Thomas B.C."/>
            <person name="Sharon I."/>
            <person name="Castelle C.J."/>
            <person name="Singh A."/>
            <person name="Wilkins M.J."/>
            <person name="Williams K.H."/>
            <person name="Banfield J.F."/>
        </authorList>
    </citation>
    <scope>NUCLEOTIDE SEQUENCE [LARGE SCALE GENOMIC DNA]</scope>
</reference>
<gene>
    <name evidence="1" type="ORF">VF00_C0002G0101</name>
</gene>